<protein>
    <submittedName>
        <fullName evidence="14">Uncharacterized protein</fullName>
    </submittedName>
</protein>
<comment type="caution">
    <text evidence="14">The sequence shown here is derived from an EMBL/GenBank/DDBJ whole genome shotgun (WGS) entry which is preliminary data.</text>
</comment>
<keyword evidence="11" id="KW-0539">Nucleus</keyword>
<evidence type="ECO:0000313" key="16">
    <source>
        <dbReference type="Proteomes" id="UP000245699"/>
    </source>
</evidence>
<dbReference type="GO" id="GO:0005198">
    <property type="term" value="F:structural molecule activity"/>
    <property type="evidence" value="ECO:0007669"/>
    <property type="project" value="InterPro"/>
</dbReference>
<dbReference type="EMBL" id="MBFT01000543">
    <property type="protein sequence ID" value="PVU89442.1"/>
    <property type="molecule type" value="Genomic_DNA"/>
</dbReference>
<organism evidence="14 16">
    <name type="scientific">Furculomyces boomerangus</name>
    <dbReference type="NCBI Taxonomy" id="61424"/>
    <lineage>
        <taxon>Eukaryota</taxon>
        <taxon>Fungi</taxon>
        <taxon>Fungi incertae sedis</taxon>
        <taxon>Zoopagomycota</taxon>
        <taxon>Kickxellomycotina</taxon>
        <taxon>Harpellomycetes</taxon>
        <taxon>Harpellales</taxon>
        <taxon>Harpellaceae</taxon>
        <taxon>Furculomyces</taxon>
    </lineage>
</organism>
<evidence type="ECO:0000256" key="9">
    <source>
        <dbReference type="ARBA" id="ARBA00023010"/>
    </source>
</evidence>
<evidence type="ECO:0000256" key="11">
    <source>
        <dbReference type="ARBA" id="ARBA00023242"/>
    </source>
</evidence>
<dbReference type="GO" id="GO:0051028">
    <property type="term" value="P:mRNA transport"/>
    <property type="evidence" value="ECO:0007669"/>
    <property type="project" value="UniProtKB-KW"/>
</dbReference>
<name>A0A2T9YAS4_9FUNG</name>
<comment type="function">
    <text evidence="12">Component of the coat protein complex II (COPII) which promotes the formation of transport vesicles from the endoplasmic reticulum (ER). The coat has two main functions, the physical deformation of the endoplasmic reticulum membrane into vesicles and the selection of cargo molecules. It also functions as a component of the nuclear pore complex (NPC). NPC components, collectively referred to as nucleoporins (NUPs), can play the role of both NPC structural components and of docking or interaction partners for transiently associated nuclear transport factors. SEC13 is required for efficient mRNA export from the nucleus to the cytoplasm and for correct nuclear pore biogenesis and distribution.</text>
</comment>
<keyword evidence="9" id="KW-0811">Translocation</keyword>
<dbReference type="SMART" id="SM00320">
    <property type="entry name" value="WD40"/>
    <property type="match status" value="6"/>
</dbReference>
<reference evidence="14 16" key="1">
    <citation type="journal article" date="2018" name="MBio">
        <title>Comparative Genomics Reveals the Core Gene Toolbox for the Fungus-Insect Symbiosis.</title>
        <authorList>
            <person name="Wang Y."/>
            <person name="Stata M."/>
            <person name="Wang W."/>
            <person name="Stajich J.E."/>
            <person name="White M.M."/>
            <person name="Moncalvo J.M."/>
        </authorList>
    </citation>
    <scope>NUCLEOTIDE SEQUENCE [LARGE SCALE GENOMIC DNA]</scope>
    <source>
        <strain evidence="14 16">AUS-77-4</strain>
    </source>
</reference>
<dbReference type="InterPro" id="IPR015943">
    <property type="entry name" value="WD40/YVTN_repeat-like_dom_sf"/>
</dbReference>
<keyword evidence="16" id="KW-1185">Reference proteome</keyword>
<dbReference type="GO" id="GO:0006606">
    <property type="term" value="P:protein import into nucleus"/>
    <property type="evidence" value="ECO:0007669"/>
    <property type="project" value="TreeGrafter"/>
</dbReference>
<keyword evidence="8" id="KW-0653">Protein transport</keyword>
<evidence type="ECO:0000256" key="10">
    <source>
        <dbReference type="ARBA" id="ARBA00023132"/>
    </source>
</evidence>
<feature type="repeat" description="WD" evidence="13">
    <location>
        <begin position="207"/>
        <end position="243"/>
    </location>
</feature>
<evidence type="ECO:0000256" key="8">
    <source>
        <dbReference type="ARBA" id="ARBA00022927"/>
    </source>
</evidence>
<evidence type="ECO:0000256" key="4">
    <source>
        <dbReference type="ARBA" id="ARBA00022448"/>
    </source>
</evidence>
<sequence length="330" mass="36036">MTSEALVFDTQHEDIIHDVQLNYYGKKLATCSSDGTIRIFDVDENGQKLRNVLKEHEGPVWQINWAHPKFGSILASCSYDGRVLIWKESEVGWTVIKVHDKHTSSVNSIAWAPHELGPILACASSDGNVSFLSFSVEGTWNVQMLNNAHLSGVNSVCWAPITALAALSLPASSSPMVKQIATGGCDNMVKIWTYSESNKNYELTTALPGHTGWVRDVAFAPNIGLGSIYLASSSQDRTVILWSKDISSGDVDNSNQEWIRQPLTSQPFGDVVWRLSWSLSGNILAVSCGDNKITLWKESMSGEWENISQLDETGVSNAQNSSAQASVSAS</sequence>
<evidence type="ECO:0000256" key="5">
    <source>
        <dbReference type="ARBA" id="ARBA00022574"/>
    </source>
</evidence>
<gene>
    <name evidence="15" type="ORF">BB559_001120</name>
    <name evidence="14" type="ORF">BB559_005098</name>
</gene>
<dbReference type="InterPro" id="IPR020472">
    <property type="entry name" value="WD40_PAC1"/>
</dbReference>
<evidence type="ECO:0000256" key="7">
    <source>
        <dbReference type="ARBA" id="ARBA00022816"/>
    </source>
</evidence>
<dbReference type="PANTHER" id="PTHR11024">
    <property type="entry name" value="NUCLEAR PORE COMPLEX PROTEIN SEC13 / SEH1 FAMILY MEMBER"/>
    <property type="match status" value="1"/>
</dbReference>
<dbReference type="GO" id="GO:0031080">
    <property type="term" value="C:nuclear pore outer ring"/>
    <property type="evidence" value="ECO:0007669"/>
    <property type="project" value="TreeGrafter"/>
</dbReference>
<dbReference type="Gene3D" id="2.130.10.10">
    <property type="entry name" value="YVTN repeat-like/Quinoprotein amine dehydrogenase"/>
    <property type="match status" value="1"/>
</dbReference>
<dbReference type="STRING" id="61424.A0A2T9YAS4"/>
<accession>A0A2T9YAS4</accession>
<dbReference type="GO" id="GO:0032527">
    <property type="term" value="P:protein exit from endoplasmic reticulum"/>
    <property type="evidence" value="ECO:0007669"/>
    <property type="project" value="TreeGrafter"/>
</dbReference>
<comment type="similarity">
    <text evidence="2">Belongs to the WD repeat SEC13 family.</text>
</comment>
<keyword evidence="7" id="KW-0509">mRNA transport</keyword>
<feature type="repeat" description="WD" evidence="13">
    <location>
        <begin position="53"/>
        <end position="87"/>
    </location>
</feature>
<feature type="repeat" description="WD" evidence="13">
    <location>
        <begin position="9"/>
        <end position="50"/>
    </location>
</feature>
<dbReference type="OrthoDB" id="364224at2759"/>
<dbReference type="AlphaFoldDB" id="A0A2T9YAS4"/>
<evidence type="ECO:0000256" key="2">
    <source>
        <dbReference type="ARBA" id="ARBA00010102"/>
    </source>
</evidence>
<dbReference type="SUPFAM" id="SSF50978">
    <property type="entry name" value="WD40 repeat-like"/>
    <property type="match status" value="1"/>
</dbReference>
<dbReference type="PROSITE" id="PS50082">
    <property type="entry name" value="WD_REPEATS_2"/>
    <property type="match status" value="3"/>
</dbReference>
<evidence type="ECO:0000313" key="14">
    <source>
        <dbReference type="EMBL" id="PVU89442.1"/>
    </source>
</evidence>
<evidence type="ECO:0000256" key="3">
    <source>
        <dbReference type="ARBA" id="ARBA00011369"/>
    </source>
</evidence>
<dbReference type="Pfam" id="PF00400">
    <property type="entry name" value="WD40"/>
    <property type="match status" value="6"/>
</dbReference>
<evidence type="ECO:0000256" key="12">
    <source>
        <dbReference type="ARBA" id="ARBA00025261"/>
    </source>
</evidence>
<evidence type="ECO:0000256" key="1">
    <source>
        <dbReference type="ARBA" id="ARBA00004567"/>
    </source>
</evidence>
<dbReference type="PANTHER" id="PTHR11024:SF2">
    <property type="entry name" value="PROTEIN SEC13 HOMOLOG"/>
    <property type="match status" value="1"/>
</dbReference>
<evidence type="ECO:0000313" key="15">
    <source>
        <dbReference type="EMBL" id="PVU98973.1"/>
    </source>
</evidence>
<keyword evidence="4" id="KW-0813">Transport</keyword>
<keyword evidence="5 13" id="KW-0853">WD repeat</keyword>
<evidence type="ECO:0000256" key="6">
    <source>
        <dbReference type="ARBA" id="ARBA00022737"/>
    </source>
</evidence>
<dbReference type="InterPro" id="IPR037363">
    <property type="entry name" value="Sec13/Seh1_fam"/>
</dbReference>
<dbReference type="Proteomes" id="UP000245699">
    <property type="component" value="Unassembled WGS sequence"/>
</dbReference>
<comment type="subunit">
    <text evidence="3">The COPII coat is composed of at least 5 proteins: the SEC23/24 complex, the SEC13/31 complex, and the protein SAR1. Component of the nuclear pore complex (NPC). NPC constitutes the exclusive means of nucleocytoplasmic transport. NPCs allow the passive diffusion of ions and small molecules and the active, nuclear transport receptor-mediated bidirectional transport of macromolecules such as proteins, RNAs, ribonucleoparticles (RNPs), and ribosomal subunits across the nuclear envelope. Due to its 8-fold rotational symmetry, all subunits are present with 8 copies or multiples thereof.</text>
</comment>
<dbReference type="EMBL" id="MBFT01000059">
    <property type="protein sequence ID" value="PVU98973.1"/>
    <property type="molecule type" value="Genomic_DNA"/>
</dbReference>
<dbReference type="PROSITE" id="PS50294">
    <property type="entry name" value="WD_REPEATS_REGION"/>
    <property type="match status" value="1"/>
</dbReference>
<keyword evidence="10" id="KW-0906">Nuclear pore complex</keyword>
<keyword evidence="6" id="KW-0677">Repeat</keyword>
<comment type="subcellular location">
    <subcellularLocation>
        <location evidence="1">Nucleus</location>
        <location evidence="1">Nuclear pore complex</location>
    </subcellularLocation>
</comment>
<dbReference type="GO" id="GO:0090114">
    <property type="term" value="P:COPII-coated vesicle budding"/>
    <property type="evidence" value="ECO:0007669"/>
    <property type="project" value="TreeGrafter"/>
</dbReference>
<evidence type="ECO:0000256" key="13">
    <source>
        <dbReference type="PROSITE-ProRule" id="PRU00221"/>
    </source>
</evidence>
<dbReference type="InterPro" id="IPR036322">
    <property type="entry name" value="WD40_repeat_dom_sf"/>
</dbReference>
<proteinExistence type="inferred from homology"/>
<dbReference type="InterPro" id="IPR001680">
    <property type="entry name" value="WD40_rpt"/>
</dbReference>
<dbReference type="GO" id="GO:0030127">
    <property type="term" value="C:COPII vesicle coat"/>
    <property type="evidence" value="ECO:0007669"/>
    <property type="project" value="TreeGrafter"/>
</dbReference>
<dbReference type="GO" id="GO:0032008">
    <property type="term" value="P:positive regulation of TOR signaling"/>
    <property type="evidence" value="ECO:0007669"/>
    <property type="project" value="TreeGrafter"/>
</dbReference>
<dbReference type="PRINTS" id="PR00320">
    <property type="entry name" value="GPROTEINBRPT"/>
</dbReference>